<dbReference type="PROSITE" id="PS51450">
    <property type="entry name" value="LRR"/>
    <property type="match status" value="1"/>
</dbReference>
<dbReference type="InterPro" id="IPR011429">
    <property type="entry name" value="Cyt_c_Planctomycete-type"/>
</dbReference>
<feature type="transmembrane region" description="Helical" evidence="1">
    <location>
        <begin position="58"/>
        <end position="80"/>
    </location>
</feature>
<feature type="domain" description="Cytochrome C Planctomycete-type" evidence="2">
    <location>
        <begin position="196"/>
        <end position="252"/>
    </location>
</feature>
<sequence length="471" mass="53175">MELILMLNFGFLEDPADILIFFGRFHPLVVHLPIGFLILAAIAQFASRWPKFQPIQPFLHYLWALGSFSAFLAVLFGYLLSLSGDYDTDTLFWHQWSGIMVLALSLACYLVFKKQGKNAQFVKWSLVVLVAITITYTGHLGGNLTHGQTYLLEYAPNPIRGMAGLPPKKEPRPKVTVLDSADIYLDLVQPMMDGKCVSCHNPGKKKGDLLLTSYSELMKGGENGEVVVVGDAGASELFRRITLPENHDDFMPSEGKRPLTDEEVDIIEFWITAGAFPKGYVTKLDSKKEITETVYTYLGLDKNSIFNQTVDPPNTTLIDSLTDNGFIINRLMRDNYFLDANFSLSERKIARTDLDLLLNLKEQLVWLDLSHSGVTDEHLQKLGQLENLVKLNLSGNVISDNGIQHLSKLAHLESLNLYDTKVSEGLIDLLPKLSRLKSIYLWKTHIGDTLAVRLQEEYKNLTIIYKRETYK</sequence>
<reference evidence="4 5" key="1">
    <citation type="submission" date="2018-10" db="EMBL/GenBank/DDBJ databases">
        <title>Ulvibacterium marinum gen. nov., sp. nov., a novel marine bacterium of the family Flavobacteriaceae, isolated from a culture of the green alga Ulva prolifera.</title>
        <authorList>
            <person name="Zhang Z."/>
        </authorList>
    </citation>
    <scope>NUCLEOTIDE SEQUENCE [LARGE SCALE GENOMIC DNA]</scope>
    <source>
        <strain evidence="4 5">CCMM003</strain>
    </source>
</reference>
<dbReference type="Gene3D" id="3.80.10.10">
    <property type="entry name" value="Ribonuclease Inhibitor"/>
    <property type="match status" value="1"/>
</dbReference>
<name>A0A3B0CCY7_9FLAO</name>
<dbReference type="SUPFAM" id="SSF52047">
    <property type="entry name" value="RNI-like"/>
    <property type="match status" value="1"/>
</dbReference>
<dbReference type="EMBL" id="RBCJ01000001">
    <property type="protein sequence ID" value="RKN82448.1"/>
    <property type="molecule type" value="Genomic_DNA"/>
</dbReference>
<evidence type="ECO:0000313" key="4">
    <source>
        <dbReference type="EMBL" id="RKN82448.1"/>
    </source>
</evidence>
<comment type="caution">
    <text evidence="4">The sequence shown here is derived from an EMBL/GenBank/DDBJ whole genome shotgun (WGS) entry which is preliminary data.</text>
</comment>
<evidence type="ECO:0000256" key="1">
    <source>
        <dbReference type="SAM" id="Phobius"/>
    </source>
</evidence>
<dbReference type="Pfam" id="PF07635">
    <property type="entry name" value="PSCyt1"/>
    <property type="match status" value="1"/>
</dbReference>
<keyword evidence="1" id="KW-1133">Transmembrane helix</keyword>
<keyword evidence="1" id="KW-0812">Transmembrane</keyword>
<dbReference type="PANTHER" id="PTHR35889:SF3">
    <property type="entry name" value="F-BOX DOMAIN-CONTAINING PROTEIN"/>
    <property type="match status" value="1"/>
</dbReference>
<keyword evidence="5" id="KW-1185">Reference proteome</keyword>
<evidence type="ECO:0000259" key="2">
    <source>
        <dbReference type="Pfam" id="PF07635"/>
    </source>
</evidence>
<dbReference type="InterPro" id="IPR001611">
    <property type="entry name" value="Leu-rich_rpt"/>
</dbReference>
<dbReference type="Pfam" id="PF09990">
    <property type="entry name" value="DUF2231"/>
    <property type="match status" value="1"/>
</dbReference>
<accession>A0A3B0CCY7</accession>
<dbReference type="OrthoDB" id="1099022at2"/>
<dbReference type="InterPro" id="IPR019251">
    <property type="entry name" value="DUF2231_TM"/>
</dbReference>
<dbReference type="AlphaFoldDB" id="A0A3B0CCY7"/>
<feature type="domain" description="DUF2231" evidence="3">
    <location>
        <begin position="25"/>
        <end position="145"/>
    </location>
</feature>
<evidence type="ECO:0000259" key="3">
    <source>
        <dbReference type="Pfam" id="PF09990"/>
    </source>
</evidence>
<dbReference type="InterPro" id="IPR032675">
    <property type="entry name" value="LRR_dom_sf"/>
</dbReference>
<organism evidence="4 5">
    <name type="scientific">Ulvibacterium marinum</name>
    <dbReference type="NCBI Taxonomy" id="2419782"/>
    <lineage>
        <taxon>Bacteria</taxon>
        <taxon>Pseudomonadati</taxon>
        <taxon>Bacteroidota</taxon>
        <taxon>Flavobacteriia</taxon>
        <taxon>Flavobacteriales</taxon>
        <taxon>Flavobacteriaceae</taxon>
        <taxon>Ulvibacterium</taxon>
    </lineage>
</organism>
<feature type="transmembrane region" description="Helical" evidence="1">
    <location>
        <begin position="28"/>
        <end position="46"/>
    </location>
</feature>
<feature type="transmembrane region" description="Helical" evidence="1">
    <location>
        <begin position="92"/>
        <end position="112"/>
    </location>
</feature>
<feature type="transmembrane region" description="Helical" evidence="1">
    <location>
        <begin position="124"/>
        <end position="142"/>
    </location>
</feature>
<dbReference type="RefSeq" id="WP_120709639.1">
    <property type="nucleotide sequence ID" value="NZ_RBCJ01000001.1"/>
</dbReference>
<dbReference type="Proteomes" id="UP000276603">
    <property type="component" value="Unassembled WGS sequence"/>
</dbReference>
<gene>
    <name evidence="4" type="ORF">D7Z94_00925</name>
</gene>
<proteinExistence type="predicted"/>
<evidence type="ECO:0000313" key="5">
    <source>
        <dbReference type="Proteomes" id="UP000276603"/>
    </source>
</evidence>
<protein>
    <submittedName>
        <fullName evidence="4">DUF2231 domain-containing protein</fullName>
    </submittedName>
</protein>
<dbReference type="PANTHER" id="PTHR35889">
    <property type="entry name" value="CYCLOINULO-OLIGOSACCHARIDE FRUCTANOTRANSFERASE-RELATED"/>
    <property type="match status" value="1"/>
</dbReference>
<keyword evidence="1" id="KW-0472">Membrane</keyword>